<dbReference type="Gene3D" id="3.40.630.10">
    <property type="entry name" value="Zn peptidases"/>
    <property type="match status" value="1"/>
</dbReference>
<proteinExistence type="predicted"/>
<evidence type="ECO:0000259" key="5">
    <source>
        <dbReference type="Pfam" id="PF24827"/>
    </source>
</evidence>
<gene>
    <name evidence="6" type="ORF">METZ01_LOCUS345346</name>
</gene>
<dbReference type="SUPFAM" id="SSF53187">
    <property type="entry name" value="Zn-dependent exopeptidases"/>
    <property type="match status" value="1"/>
</dbReference>
<keyword evidence="2" id="KW-0479">Metal-binding</keyword>
<evidence type="ECO:0000256" key="1">
    <source>
        <dbReference type="ARBA" id="ARBA00001947"/>
    </source>
</evidence>
<dbReference type="PANTHER" id="PTHR37326:SF1">
    <property type="entry name" value="BLL3975 PROTEIN"/>
    <property type="match status" value="1"/>
</dbReference>
<dbReference type="EMBL" id="UINC01118991">
    <property type="protein sequence ID" value="SVC92492.1"/>
    <property type="molecule type" value="Genomic_DNA"/>
</dbReference>
<dbReference type="GO" id="GO:0046872">
    <property type="term" value="F:metal ion binding"/>
    <property type="evidence" value="ECO:0007669"/>
    <property type="project" value="UniProtKB-KW"/>
</dbReference>
<dbReference type="GO" id="GO:0016788">
    <property type="term" value="F:hydrolase activity, acting on ester bonds"/>
    <property type="evidence" value="ECO:0007669"/>
    <property type="project" value="InterPro"/>
</dbReference>
<dbReference type="Pfam" id="PF24827">
    <property type="entry name" value="AstE_AspA_cat"/>
    <property type="match status" value="1"/>
</dbReference>
<feature type="domain" description="Succinylglutamate desuccinylase/Aspartoacylase catalytic" evidence="5">
    <location>
        <begin position="52"/>
        <end position="165"/>
    </location>
</feature>
<dbReference type="InterPro" id="IPR055438">
    <property type="entry name" value="AstE_AspA_cat"/>
</dbReference>
<sequence>MSSSTQKKYLEFIYRLDKILNDDAKISTLGYIEYLNKKYPFQKIIIGDQKSRRVLISAGIHGDEPSGIETILSFLKSGQYKSHLDEWEITILPCINPYGFENNTRENHDDKDLNRLFKDQFPPLEVQLAKSSIKSSYFDISIELHEDSDSNGYYLFQKSNKPNGLKLGMKVIEAIKKIIPINLDDIIDNMPSQNGVIHKIKGIEEMEWWPMACYSLSMKTGHCLTLETPTKLDMSVRVKAHLQAINQALAYCSNK</sequence>
<evidence type="ECO:0000313" key="6">
    <source>
        <dbReference type="EMBL" id="SVC92492.1"/>
    </source>
</evidence>
<accession>A0A382R5R7</accession>
<organism evidence="6">
    <name type="scientific">marine metagenome</name>
    <dbReference type="NCBI Taxonomy" id="408172"/>
    <lineage>
        <taxon>unclassified sequences</taxon>
        <taxon>metagenomes</taxon>
        <taxon>ecological metagenomes</taxon>
    </lineage>
</organism>
<keyword evidence="4" id="KW-0862">Zinc</keyword>
<evidence type="ECO:0000256" key="4">
    <source>
        <dbReference type="ARBA" id="ARBA00022833"/>
    </source>
</evidence>
<keyword evidence="3" id="KW-0378">Hydrolase</keyword>
<evidence type="ECO:0000256" key="3">
    <source>
        <dbReference type="ARBA" id="ARBA00022801"/>
    </source>
</evidence>
<comment type="cofactor">
    <cofactor evidence="1">
        <name>Zn(2+)</name>
        <dbReference type="ChEBI" id="CHEBI:29105"/>
    </cofactor>
</comment>
<name>A0A382R5R7_9ZZZZ</name>
<reference evidence="6" key="1">
    <citation type="submission" date="2018-05" db="EMBL/GenBank/DDBJ databases">
        <authorList>
            <person name="Lanie J.A."/>
            <person name="Ng W.-L."/>
            <person name="Kazmierczak K.M."/>
            <person name="Andrzejewski T.M."/>
            <person name="Davidsen T.M."/>
            <person name="Wayne K.J."/>
            <person name="Tettelin H."/>
            <person name="Glass J.I."/>
            <person name="Rusch D."/>
            <person name="Podicherti R."/>
            <person name="Tsui H.-C.T."/>
            <person name="Winkler M.E."/>
        </authorList>
    </citation>
    <scope>NUCLEOTIDE SEQUENCE</scope>
</reference>
<dbReference type="CDD" id="cd06231">
    <property type="entry name" value="M14_REP34-like"/>
    <property type="match status" value="1"/>
</dbReference>
<evidence type="ECO:0000256" key="2">
    <source>
        <dbReference type="ARBA" id="ARBA00022723"/>
    </source>
</evidence>
<protein>
    <recommendedName>
        <fullName evidence="5">Succinylglutamate desuccinylase/Aspartoacylase catalytic domain-containing protein</fullName>
    </recommendedName>
</protein>
<dbReference type="InterPro" id="IPR053138">
    <property type="entry name" value="N-alpha-Ac-DABA_deacetylase"/>
</dbReference>
<dbReference type="AlphaFoldDB" id="A0A382R5R7"/>
<dbReference type="PANTHER" id="PTHR37326">
    <property type="entry name" value="BLL3975 PROTEIN"/>
    <property type="match status" value="1"/>
</dbReference>